<reference evidence="2" key="1">
    <citation type="submission" date="2015-11" db="EMBL/GenBank/DDBJ databases">
        <title>De novo transcriptome assembly of four potential Pierce s Disease insect vectors from Arizona vineyards.</title>
        <authorList>
            <person name="Tassone E.E."/>
        </authorList>
    </citation>
    <scope>NUCLEOTIDE SEQUENCE</scope>
</reference>
<feature type="compositionally biased region" description="Basic and acidic residues" evidence="1">
    <location>
        <begin position="92"/>
        <end position="102"/>
    </location>
</feature>
<feature type="region of interest" description="Disordered" evidence="1">
    <location>
        <begin position="60"/>
        <end position="168"/>
    </location>
</feature>
<organism evidence="2">
    <name type="scientific">Cuerna arida</name>
    <dbReference type="NCBI Taxonomy" id="1464854"/>
    <lineage>
        <taxon>Eukaryota</taxon>
        <taxon>Metazoa</taxon>
        <taxon>Ecdysozoa</taxon>
        <taxon>Arthropoda</taxon>
        <taxon>Hexapoda</taxon>
        <taxon>Insecta</taxon>
        <taxon>Pterygota</taxon>
        <taxon>Neoptera</taxon>
        <taxon>Paraneoptera</taxon>
        <taxon>Hemiptera</taxon>
        <taxon>Auchenorrhyncha</taxon>
        <taxon>Membracoidea</taxon>
        <taxon>Cicadellidae</taxon>
        <taxon>Cicadellinae</taxon>
        <taxon>Proconiini</taxon>
        <taxon>Cuerna</taxon>
    </lineage>
</organism>
<feature type="non-terminal residue" evidence="2">
    <location>
        <position position="239"/>
    </location>
</feature>
<feature type="compositionally biased region" description="Polar residues" evidence="1">
    <location>
        <begin position="103"/>
        <end position="118"/>
    </location>
</feature>
<feature type="compositionally biased region" description="Basic residues" evidence="1">
    <location>
        <begin position="138"/>
        <end position="148"/>
    </location>
</feature>
<sequence>GIELNKNATRIAQVPPLKQDNVPIDSERKLRMIQDVFGHKLTHDKIMKVAELLKVIDSEDTENDQANTPGVKSEENRDTELTPVNKSLTVIEDIKHENDGEKITNSQDDTSKSNISITEQHECKIEEGNKKELPQKSKSNKKKRKTKQKTQVLEKPQSKPPVQKTKRKYKNELDRLQDDISKYHDSEAIAAASGMRMCRLQKEKTALTQNCMQTVQDSKKKVIGKKTETCQKVEKDDEP</sequence>
<dbReference type="AlphaFoldDB" id="A0A1B6GVZ0"/>
<gene>
    <name evidence="2" type="ORF">g.1607</name>
</gene>
<evidence type="ECO:0000256" key="1">
    <source>
        <dbReference type="SAM" id="MobiDB-lite"/>
    </source>
</evidence>
<feature type="non-terminal residue" evidence="2">
    <location>
        <position position="1"/>
    </location>
</feature>
<evidence type="ECO:0000313" key="2">
    <source>
        <dbReference type="EMBL" id="JAS66555.1"/>
    </source>
</evidence>
<name>A0A1B6GVZ0_9HEMI</name>
<proteinExistence type="predicted"/>
<feature type="compositionally biased region" description="Basic and acidic residues" evidence="1">
    <location>
        <begin position="119"/>
        <end position="135"/>
    </location>
</feature>
<accession>A0A1B6GVZ0</accession>
<protein>
    <submittedName>
        <fullName evidence="2">Uncharacterized protein</fullName>
    </submittedName>
</protein>
<dbReference type="EMBL" id="GECZ01003214">
    <property type="protein sequence ID" value="JAS66555.1"/>
    <property type="molecule type" value="Transcribed_RNA"/>
</dbReference>